<name>A0AA48RBK5_9ZZZZ</name>
<evidence type="ECO:0000256" key="3">
    <source>
        <dbReference type="ARBA" id="ARBA00022617"/>
    </source>
</evidence>
<dbReference type="AlphaFoldDB" id="A0AA48RBK5"/>
<dbReference type="PANTHER" id="PTHR24286:SF24">
    <property type="entry name" value="LANOSTEROL 14-ALPHA DEMETHYLASE"/>
    <property type="match status" value="1"/>
</dbReference>
<evidence type="ECO:0000256" key="4">
    <source>
        <dbReference type="ARBA" id="ARBA00022723"/>
    </source>
</evidence>
<dbReference type="Gene3D" id="1.10.630.10">
    <property type="entry name" value="Cytochrome P450"/>
    <property type="match status" value="1"/>
</dbReference>
<dbReference type="GO" id="GO:0004497">
    <property type="term" value="F:monooxygenase activity"/>
    <property type="evidence" value="ECO:0007669"/>
    <property type="project" value="UniProtKB-KW"/>
</dbReference>
<dbReference type="GO" id="GO:0020037">
    <property type="term" value="F:heme binding"/>
    <property type="evidence" value="ECO:0007669"/>
    <property type="project" value="InterPro"/>
</dbReference>
<proteinExistence type="inferred from homology"/>
<dbReference type="InterPro" id="IPR002403">
    <property type="entry name" value="Cyt_P450_E_grp-IV"/>
</dbReference>
<accession>A0AA48RBK5</accession>
<evidence type="ECO:0000313" key="8">
    <source>
        <dbReference type="EMBL" id="CAJ0883897.1"/>
    </source>
</evidence>
<comment type="cofactor">
    <cofactor evidence="1">
        <name>heme</name>
        <dbReference type="ChEBI" id="CHEBI:30413"/>
    </cofactor>
</comment>
<dbReference type="PROSITE" id="PS00086">
    <property type="entry name" value="CYTOCHROME_P450"/>
    <property type="match status" value="1"/>
</dbReference>
<comment type="similarity">
    <text evidence="2">Belongs to the cytochrome P450 family.</text>
</comment>
<dbReference type="PRINTS" id="PR00465">
    <property type="entry name" value="EP450IV"/>
</dbReference>
<evidence type="ECO:0000256" key="5">
    <source>
        <dbReference type="ARBA" id="ARBA00023002"/>
    </source>
</evidence>
<evidence type="ECO:0000256" key="6">
    <source>
        <dbReference type="ARBA" id="ARBA00023004"/>
    </source>
</evidence>
<dbReference type="EMBL" id="OY288114">
    <property type="protein sequence ID" value="CAJ0883897.1"/>
    <property type="molecule type" value="Genomic_DNA"/>
</dbReference>
<dbReference type="PANTHER" id="PTHR24286">
    <property type="entry name" value="CYTOCHROME P450 26"/>
    <property type="match status" value="1"/>
</dbReference>
<keyword evidence="3" id="KW-0349">Heme</keyword>
<dbReference type="SUPFAM" id="SSF48264">
    <property type="entry name" value="Cytochrome P450"/>
    <property type="match status" value="1"/>
</dbReference>
<keyword evidence="7" id="KW-0503">Monooxygenase</keyword>
<dbReference type="GO" id="GO:0005506">
    <property type="term" value="F:iron ion binding"/>
    <property type="evidence" value="ECO:0007669"/>
    <property type="project" value="InterPro"/>
</dbReference>
<reference evidence="8" key="1">
    <citation type="submission" date="2023-07" db="EMBL/GenBank/DDBJ databases">
        <authorList>
            <person name="Pelsma A.J. K."/>
        </authorList>
    </citation>
    <scope>NUCLEOTIDE SEQUENCE</scope>
</reference>
<gene>
    <name evidence="8" type="primary">CYP26A</name>
    <name evidence="8" type="ORF">AMST5_03474</name>
</gene>
<dbReference type="PRINTS" id="PR00385">
    <property type="entry name" value="P450"/>
</dbReference>
<keyword evidence="4" id="KW-0479">Metal-binding</keyword>
<dbReference type="GO" id="GO:0016125">
    <property type="term" value="P:sterol metabolic process"/>
    <property type="evidence" value="ECO:0007669"/>
    <property type="project" value="TreeGrafter"/>
</dbReference>
<dbReference type="InterPro" id="IPR001128">
    <property type="entry name" value="Cyt_P450"/>
</dbReference>
<evidence type="ECO:0000256" key="7">
    <source>
        <dbReference type="ARBA" id="ARBA00023033"/>
    </source>
</evidence>
<evidence type="ECO:0000256" key="2">
    <source>
        <dbReference type="ARBA" id="ARBA00010617"/>
    </source>
</evidence>
<dbReference type="InterPro" id="IPR036396">
    <property type="entry name" value="Cyt_P450_sf"/>
</dbReference>
<organism evidence="8">
    <name type="scientific">freshwater sediment metagenome</name>
    <dbReference type="NCBI Taxonomy" id="556182"/>
    <lineage>
        <taxon>unclassified sequences</taxon>
        <taxon>metagenomes</taxon>
        <taxon>ecological metagenomes</taxon>
    </lineage>
</organism>
<keyword evidence="5" id="KW-0560">Oxidoreductase</keyword>
<sequence>MSFLSSGSGANFRQPRIPAPSRSALANIPGSSGWPIVGHTLQHLADPKGLTERFARQYGRVFRHYTLGAHTVSLLGPEANEFLLLDEAKVFSSALGWGIILDRIFPRGLMLLDFDEHRLHRKALSVAFKAGPLQAYLESINSGVAAGIAKLRRPGELRFYPAIKEMTLDLAAISFLGSDVGDDIGRIKKAYADMIAAAVSVVRWPMPGTQMYRGVKARAAMVDQFRREVVRRRVSEGNDLFTQLCKTTMEDGAPLSPQEVADHINFLMMAAHDTLATSLSALVYFLAVNRDWQERLREEALSLGLAEGEPLPYERLRDLPLVEMAFNESLRLVPPAPSVLRLALRDVDFAGYRIPAGACVVINPLHTHHMPEHWPQPDKFDPERFTPEETRARHKYAFVPFGGGAHMCLGLNFAHMQAKCFAYHLLSTTRIVAPKDYAPGWRYWPIPRPRDGLRVTLEPLR</sequence>
<keyword evidence="6" id="KW-0408">Iron</keyword>
<dbReference type="Pfam" id="PF00067">
    <property type="entry name" value="p450"/>
    <property type="match status" value="1"/>
</dbReference>
<dbReference type="InterPro" id="IPR017972">
    <property type="entry name" value="Cyt_P450_CS"/>
</dbReference>
<protein>
    <submittedName>
        <fullName evidence="8">Cytochrome P450 family 26 subfamily A</fullName>
    </submittedName>
</protein>
<evidence type="ECO:0000256" key="1">
    <source>
        <dbReference type="ARBA" id="ARBA00001971"/>
    </source>
</evidence>
<dbReference type="GO" id="GO:0016705">
    <property type="term" value="F:oxidoreductase activity, acting on paired donors, with incorporation or reduction of molecular oxygen"/>
    <property type="evidence" value="ECO:0007669"/>
    <property type="project" value="InterPro"/>
</dbReference>